<evidence type="ECO:0000313" key="3">
    <source>
        <dbReference type="Proteomes" id="UP000519023"/>
    </source>
</evidence>
<organism evidence="2 3">
    <name type="scientific">Sphingobium psychrophilum</name>
    <dbReference type="NCBI Taxonomy" id="2728834"/>
    <lineage>
        <taxon>Bacteria</taxon>
        <taxon>Pseudomonadati</taxon>
        <taxon>Pseudomonadota</taxon>
        <taxon>Alphaproteobacteria</taxon>
        <taxon>Sphingomonadales</taxon>
        <taxon>Sphingomonadaceae</taxon>
        <taxon>Sphingobium</taxon>
    </lineage>
</organism>
<keyword evidence="3" id="KW-1185">Reference proteome</keyword>
<feature type="transmembrane region" description="Helical" evidence="1">
    <location>
        <begin position="76"/>
        <end position="102"/>
    </location>
</feature>
<keyword evidence="1" id="KW-1133">Transmembrane helix</keyword>
<proteinExistence type="predicted"/>
<comment type="caution">
    <text evidence="2">The sequence shown here is derived from an EMBL/GenBank/DDBJ whole genome shotgun (WGS) entry which is preliminary data.</text>
</comment>
<dbReference type="AlphaFoldDB" id="A0A7X9X0G9"/>
<keyword evidence="1" id="KW-0812">Transmembrane</keyword>
<dbReference type="EMBL" id="JABBFV010000039">
    <property type="protein sequence ID" value="NML13175.1"/>
    <property type="molecule type" value="Genomic_DNA"/>
</dbReference>
<dbReference type="RefSeq" id="WP_169575446.1">
    <property type="nucleotide sequence ID" value="NZ_JABBFV010000039.1"/>
</dbReference>
<evidence type="ECO:0000313" key="2">
    <source>
        <dbReference type="EMBL" id="NML13175.1"/>
    </source>
</evidence>
<sequence length="108" mass="11549">MAAEIEGIYKPARALKRTNCSVMAMSVTELGLNMLIARVLPKVGLKGTHDEGWRLLLGVIDIGLGTYLVISGPLAGLAFVAAIIGFSFLFRGVFLISLAFGLRRLKSA</sequence>
<evidence type="ECO:0000256" key="1">
    <source>
        <dbReference type="SAM" id="Phobius"/>
    </source>
</evidence>
<dbReference type="Proteomes" id="UP000519023">
    <property type="component" value="Unassembled WGS sequence"/>
</dbReference>
<feature type="transmembrane region" description="Helical" evidence="1">
    <location>
        <begin position="52"/>
        <end position="70"/>
    </location>
</feature>
<protein>
    <submittedName>
        <fullName evidence="2">Uncharacterized protein</fullName>
    </submittedName>
</protein>
<gene>
    <name evidence="2" type="ORF">HHL08_24145</name>
</gene>
<accession>A0A7X9X0G9</accession>
<name>A0A7X9X0G9_9SPHN</name>
<reference evidence="2 3" key="1">
    <citation type="submission" date="2020-04" db="EMBL/GenBank/DDBJ databases">
        <title>Sphingobium sp. AR-3-1 isolated from Arctic soil.</title>
        <authorList>
            <person name="Dahal R.H."/>
            <person name="Chaudhary D.K."/>
        </authorList>
    </citation>
    <scope>NUCLEOTIDE SEQUENCE [LARGE SCALE GENOMIC DNA]</scope>
    <source>
        <strain evidence="2 3">AR-3-1</strain>
    </source>
</reference>
<keyword evidence="1" id="KW-0472">Membrane</keyword>